<feature type="domain" description="Cyclin-like" evidence="5">
    <location>
        <begin position="194"/>
        <end position="276"/>
    </location>
</feature>
<dbReference type="GO" id="GO:0044772">
    <property type="term" value="P:mitotic cell cycle phase transition"/>
    <property type="evidence" value="ECO:0007669"/>
    <property type="project" value="InterPro"/>
</dbReference>
<reference evidence="7" key="1">
    <citation type="submission" date="2021-09" db="EMBL/GenBank/DDBJ databases">
        <authorList>
            <consortium name="AG Swart"/>
            <person name="Singh M."/>
            <person name="Singh A."/>
            <person name="Seah K."/>
            <person name="Emmerich C."/>
        </authorList>
    </citation>
    <scope>NUCLEOTIDE SEQUENCE</scope>
    <source>
        <strain evidence="7">ATCC30299</strain>
    </source>
</reference>
<feature type="domain" description="Cyclin-like" evidence="5">
    <location>
        <begin position="97"/>
        <end position="181"/>
    </location>
</feature>
<dbReference type="PANTHER" id="PTHR10177">
    <property type="entry name" value="CYCLINS"/>
    <property type="match status" value="1"/>
</dbReference>
<dbReference type="EMBL" id="CAJZBQ010000037">
    <property type="protein sequence ID" value="CAG9325215.1"/>
    <property type="molecule type" value="Genomic_DNA"/>
</dbReference>
<evidence type="ECO:0000313" key="8">
    <source>
        <dbReference type="Proteomes" id="UP001162131"/>
    </source>
</evidence>
<dbReference type="GO" id="GO:0051301">
    <property type="term" value="P:cell division"/>
    <property type="evidence" value="ECO:0007669"/>
    <property type="project" value="UniProtKB-KW"/>
</dbReference>
<sequence>MNSKLTKILEDKENAILKEKPQFSLNNSRSFGTEITKNFLRPLDPDTSDSHNPQRLGDYAKEIFSYLNSIESQYLPQYGYMKFQTDINEKMRGILLDWLVGVHLKFKLLPETLFLCANLIDRYLEKTSILRGKLQLLGVAAMLIASKYEEIYPPSVKDFVYITDNTYTKEEVLWMEREILKKLNFNITIVSPLKFIERYARVSEMNERAYCLARYMIELSIIDYKSMRYKPSMIAASAVYLANKILNSDYIWPQSLINNTPYIENELKPCARDLCILLQGAERSPLQAIKKKYSLQSYFEVSQIVIVMGPHVNSNK</sequence>
<dbReference type="CDD" id="cd20507">
    <property type="entry name" value="CYCLIN_CCNB1-like_rpt1"/>
    <property type="match status" value="1"/>
</dbReference>
<keyword evidence="3" id="KW-0131">Cell cycle</keyword>
<dbReference type="InterPro" id="IPR013763">
    <property type="entry name" value="Cyclin-like_dom"/>
</dbReference>
<dbReference type="AlphaFoldDB" id="A0AAU9JM00"/>
<dbReference type="InterPro" id="IPR046965">
    <property type="entry name" value="Cyclin_A/B-like"/>
</dbReference>
<dbReference type="InterPro" id="IPR006671">
    <property type="entry name" value="Cyclin_N"/>
</dbReference>
<dbReference type="InterPro" id="IPR039361">
    <property type="entry name" value="Cyclin"/>
</dbReference>
<comment type="caution">
    <text evidence="7">The sequence shown here is derived from an EMBL/GenBank/DDBJ whole genome shotgun (WGS) entry which is preliminary data.</text>
</comment>
<dbReference type="SUPFAM" id="SSF47954">
    <property type="entry name" value="Cyclin-like"/>
    <property type="match status" value="2"/>
</dbReference>
<dbReference type="FunFam" id="1.10.472.10:FF:000001">
    <property type="entry name" value="G2/mitotic-specific cyclin"/>
    <property type="match status" value="1"/>
</dbReference>
<dbReference type="InterPro" id="IPR036915">
    <property type="entry name" value="Cyclin-like_sf"/>
</dbReference>
<gene>
    <name evidence="7" type="ORF">BSTOLATCC_MIC37961</name>
</gene>
<evidence type="ECO:0000259" key="5">
    <source>
        <dbReference type="SMART" id="SM00385"/>
    </source>
</evidence>
<evidence type="ECO:0000313" key="7">
    <source>
        <dbReference type="EMBL" id="CAG9325215.1"/>
    </source>
</evidence>
<dbReference type="GO" id="GO:0016538">
    <property type="term" value="F:cyclin-dependent protein serine/threonine kinase regulator activity"/>
    <property type="evidence" value="ECO:0007669"/>
    <property type="project" value="InterPro"/>
</dbReference>
<name>A0AAU9JM00_9CILI</name>
<evidence type="ECO:0000256" key="4">
    <source>
        <dbReference type="RuleBase" id="RU000383"/>
    </source>
</evidence>
<dbReference type="SMART" id="SM01332">
    <property type="entry name" value="Cyclin_C"/>
    <property type="match status" value="1"/>
</dbReference>
<dbReference type="SMART" id="SM00385">
    <property type="entry name" value="CYCLIN"/>
    <property type="match status" value="2"/>
</dbReference>
<feature type="domain" description="Cyclin C-terminal" evidence="6">
    <location>
        <begin position="190"/>
        <end position="307"/>
    </location>
</feature>
<dbReference type="Proteomes" id="UP001162131">
    <property type="component" value="Unassembled WGS sequence"/>
</dbReference>
<organism evidence="7 8">
    <name type="scientific">Blepharisma stoltei</name>
    <dbReference type="NCBI Taxonomy" id="1481888"/>
    <lineage>
        <taxon>Eukaryota</taxon>
        <taxon>Sar</taxon>
        <taxon>Alveolata</taxon>
        <taxon>Ciliophora</taxon>
        <taxon>Postciliodesmatophora</taxon>
        <taxon>Heterotrichea</taxon>
        <taxon>Heterotrichida</taxon>
        <taxon>Blepharismidae</taxon>
        <taxon>Blepharisma</taxon>
    </lineage>
</organism>
<keyword evidence="1" id="KW-0132">Cell division</keyword>
<dbReference type="PIRSF" id="PIRSF001771">
    <property type="entry name" value="Cyclin_A_B_D_E"/>
    <property type="match status" value="1"/>
</dbReference>
<accession>A0AAU9JM00</accession>
<evidence type="ECO:0008006" key="9">
    <source>
        <dbReference type="Google" id="ProtNLM"/>
    </source>
</evidence>
<dbReference type="Pfam" id="PF02984">
    <property type="entry name" value="Cyclin_C"/>
    <property type="match status" value="1"/>
</dbReference>
<proteinExistence type="inferred from homology"/>
<dbReference type="Pfam" id="PF00134">
    <property type="entry name" value="Cyclin_N"/>
    <property type="match status" value="1"/>
</dbReference>
<keyword evidence="8" id="KW-1185">Reference proteome</keyword>
<dbReference type="InterPro" id="IPR004367">
    <property type="entry name" value="Cyclin_C-dom"/>
</dbReference>
<evidence type="ECO:0000256" key="3">
    <source>
        <dbReference type="ARBA" id="ARBA00023306"/>
    </source>
</evidence>
<evidence type="ECO:0000259" key="6">
    <source>
        <dbReference type="SMART" id="SM01332"/>
    </source>
</evidence>
<keyword evidence="2 4" id="KW-0195">Cyclin</keyword>
<comment type="similarity">
    <text evidence="4">Belongs to the cyclin family.</text>
</comment>
<protein>
    <recommendedName>
        <fullName evidence="9">Cyclin N-terminal domain-containing protein</fullName>
    </recommendedName>
</protein>
<evidence type="ECO:0000256" key="1">
    <source>
        <dbReference type="ARBA" id="ARBA00022618"/>
    </source>
</evidence>
<dbReference type="Gene3D" id="1.10.472.10">
    <property type="entry name" value="Cyclin-like"/>
    <property type="match status" value="2"/>
</dbReference>
<evidence type="ECO:0000256" key="2">
    <source>
        <dbReference type="ARBA" id="ARBA00023127"/>
    </source>
</evidence>